<evidence type="ECO:0000313" key="3">
    <source>
        <dbReference type="Proteomes" id="UP000650524"/>
    </source>
</evidence>
<feature type="chain" id="PRO_5035154183" description="Lipoprotein" evidence="1">
    <location>
        <begin position="19"/>
        <end position="131"/>
    </location>
</feature>
<sequence length="131" mass="14771">MKRLFLLVLILSICGCSATKYQPAEGSWAGGYKDFKIAPGIYRISFEGNAYISGEKAYHYTLYRAAEVTKENNCAWFEIIEKDQAARTEYAGCLLGNVEKPRNAIVIKVFKDNPPENAYFADDLIKSLNEK</sequence>
<reference evidence="2 3" key="1">
    <citation type="submission" date="2020-08" db="EMBL/GenBank/DDBJ databases">
        <title>Bridging the membrane lipid divide: bacteria of the FCB group superphylum have the potential to synthesize archaeal ether lipids.</title>
        <authorList>
            <person name="Villanueva L."/>
            <person name="Von Meijenfeldt F.A.B."/>
            <person name="Westbye A.B."/>
            <person name="Yadav S."/>
            <person name="Hopmans E.C."/>
            <person name="Dutilh B.E."/>
            <person name="Sinninghe Damste J.S."/>
        </authorList>
    </citation>
    <scope>NUCLEOTIDE SEQUENCE [LARGE SCALE GENOMIC DNA]</scope>
    <source>
        <strain evidence="2">NIOZ-UU27</strain>
    </source>
</reference>
<dbReference type="EMBL" id="JACNJD010000356">
    <property type="protein sequence ID" value="MBC8179179.1"/>
    <property type="molecule type" value="Genomic_DNA"/>
</dbReference>
<keyword evidence="1" id="KW-0732">Signal</keyword>
<name>A0A8J6N3F4_9DELT</name>
<gene>
    <name evidence="2" type="ORF">H8E19_17395</name>
</gene>
<feature type="signal peptide" evidence="1">
    <location>
        <begin position="1"/>
        <end position="18"/>
    </location>
</feature>
<comment type="caution">
    <text evidence="2">The sequence shown here is derived from an EMBL/GenBank/DDBJ whole genome shotgun (WGS) entry which is preliminary data.</text>
</comment>
<evidence type="ECO:0008006" key="4">
    <source>
        <dbReference type="Google" id="ProtNLM"/>
    </source>
</evidence>
<accession>A0A8J6N3F4</accession>
<protein>
    <recommendedName>
        <fullName evidence="4">Lipoprotein</fullName>
    </recommendedName>
</protein>
<dbReference type="PROSITE" id="PS51257">
    <property type="entry name" value="PROKAR_LIPOPROTEIN"/>
    <property type="match status" value="1"/>
</dbReference>
<evidence type="ECO:0000256" key="1">
    <source>
        <dbReference type="SAM" id="SignalP"/>
    </source>
</evidence>
<organism evidence="2 3">
    <name type="scientific">Candidatus Desulfacyla euxinica</name>
    <dbReference type="NCBI Taxonomy" id="2841693"/>
    <lineage>
        <taxon>Bacteria</taxon>
        <taxon>Deltaproteobacteria</taxon>
        <taxon>Candidatus Desulfacyla</taxon>
    </lineage>
</organism>
<dbReference type="Proteomes" id="UP000650524">
    <property type="component" value="Unassembled WGS sequence"/>
</dbReference>
<evidence type="ECO:0000313" key="2">
    <source>
        <dbReference type="EMBL" id="MBC8179179.1"/>
    </source>
</evidence>
<dbReference type="NCBIfam" id="NF047637">
    <property type="entry name" value="lipo_CC0125"/>
    <property type="match status" value="1"/>
</dbReference>
<proteinExistence type="predicted"/>
<dbReference type="AlphaFoldDB" id="A0A8J6N3F4"/>